<name>A0A1M5F949_9BACT</name>
<dbReference type="PRINTS" id="PR00739">
    <property type="entry name" value="GLHYDRLASE26"/>
</dbReference>
<keyword evidence="4" id="KW-0119">Carbohydrate metabolism</keyword>
<evidence type="ECO:0000259" key="9">
    <source>
        <dbReference type="PROSITE" id="PS51764"/>
    </source>
</evidence>
<dbReference type="GO" id="GO:0005576">
    <property type="term" value="C:extracellular region"/>
    <property type="evidence" value="ECO:0007669"/>
    <property type="project" value="UniProtKB-SubCell"/>
</dbReference>
<dbReference type="Proteomes" id="UP000184480">
    <property type="component" value="Unassembled WGS sequence"/>
</dbReference>
<keyword evidence="3 4" id="KW-0326">Glycosidase</keyword>
<protein>
    <recommendedName>
        <fullName evidence="4">Mannan endo-1,4-beta-mannosidase</fullName>
        <ecNumber evidence="4">3.2.1.78</ecNumber>
    </recommendedName>
</protein>
<evidence type="ECO:0000313" key="11">
    <source>
        <dbReference type="Proteomes" id="UP000184480"/>
    </source>
</evidence>
<dbReference type="SUPFAM" id="SSF51445">
    <property type="entry name" value="(Trans)glycosidases"/>
    <property type="match status" value="1"/>
</dbReference>
<feature type="site" description="Plays an important role in maintaining the position of the catalytic nucleophile" evidence="7">
    <location>
        <position position="179"/>
    </location>
</feature>
<feature type="active site" description="Nucleophile" evidence="5 8">
    <location>
        <position position="289"/>
    </location>
</feature>
<dbReference type="GO" id="GO:0006080">
    <property type="term" value="P:substituted mannan metabolic process"/>
    <property type="evidence" value="ECO:0007669"/>
    <property type="project" value="UniProtKB-UniRule"/>
</dbReference>
<comment type="subcellular location">
    <subcellularLocation>
        <location evidence="4">Secreted</location>
    </subcellularLocation>
</comment>
<dbReference type="PANTHER" id="PTHR40079:SF4">
    <property type="entry name" value="GH26 DOMAIN-CONTAINING PROTEIN-RELATED"/>
    <property type="match status" value="1"/>
</dbReference>
<evidence type="ECO:0000256" key="6">
    <source>
        <dbReference type="PIRSR" id="PIRSR018168-2"/>
    </source>
</evidence>
<evidence type="ECO:0000256" key="7">
    <source>
        <dbReference type="PIRSR" id="PIRSR018168-3"/>
    </source>
</evidence>
<reference evidence="11" key="1">
    <citation type="submission" date="2016-11" db="EMBL/GenBank/DDBJ databases">
        <authorList>
            <person name="Varghese N."/>
            <person name="Submissions S."/>
        </authorList>
    </citation>
    <scope>NUCLEOTIDE SEQUENCE [LARGE SCALE GENOMIC DNA]</scope>
    <source>
        <strain evidence="11">DSM 27370</strain>
    </source>
</reference>
<evidence type="ECO:0000313" key="10">
    <source>
        <dbReference type="EMBL" id="SHF88037.1"/>
    </source>
</evidence>
<dbReference type="PROSITE" id="PS51764">
    <property type="entry name" value="GH26"/>
    <property type="match status" value="1"/>
</dbReference>
<evidence type="ECO:0000256" key="5">
    <source>
        <dbReference type="PIRSR" id="PIRSR018168-1"/>
    </source>
</evidence>
<feature type="domain" description="GH26" evidence="9">
    <location>
        <begin position="24"/>
        <end position="358"/>
    </location>
</feature>
<dbReference type="Pfam" id="PF02156">
    <property type="entry name" value="Glyco_hydro_26"/>
    <property type="match status" value="1"/>
</dbReference>
<feature type="binding site" evidence="6">
    <location>
        <position position="251"/>
    </location>
    <ligand>
        <name>substrate</name>
    </ligand>
</feature>
<evidence type="ECO:0000256" key="1">
    <source>
        <dbReference type="ARBA" id="ARBA00007754"/>
    </source>
</evidence>
<dbReference type="Gene3D" id="3.20.20.80">
    <property type="entry name" value="Glycosidases"/>
    <property type="match status" value="1"/>
</dbReference>
<sequence length="368" mass="42159">MSCKSGGKQETAYQKMPIDSSATVETVQLYNTLFANMEKGTMVGHQDALAYGHDWYKEEGRSDVKDVTGDYPALIGWELGHVEIGADFNLDSVYFSDMKRYIKETYKRGGITTASWHGDNIVTGNTSWDCAQDSVVRTILPNGSNHDKYLTWLDRVADFFLDLKDDEGKAIPVVFRMYHEHTGSWFWWGAKQCTPEEYKDLWRMTVDYLKDKKNVHNLLYSYSPSETDNEAHFLERYPGDNYVDIIGYDCYVPGKDSTALTTYKEAMDRNLNIVTSYAAKSGKLPTIGETGMESITDPTYFTEAVYPALQKYKVAWVLFWRNAWEADKREHFYVPFAGHPSAEDFKTFVANDSILMNKDIVNLKPTQK</sequence>
<comment type="catalytic activity">
    <reaction evidence="4">
        <text>Random hydrolysis of (1-&gt;4)-beta-D-mannosidic linkages in mannans, galactomannans and glucomannans.</text>
        <dbReference type="EC" id="3.2.1.78"/>
    </reaction>
</comment>
<dbReference type="InterPro" id="IPR000805">
    <property type="entry name" value="Glyco_hydro_26"/>
</dbReference>
<dbReference type="GO" id="GO:0016985">
    <property type="term" value="F:mannan endo-1,4-beta-mannosidase activity"/>
    <property type="evidence" value="ECO:0007669"/>
    <property type="project" value="UniProtKB-UniRule"/>
</dbReference>
<dbReference type="InterPro" id="IPR017853">
    <property type="entry name" value="GH"/>
</dbReference>
<dbReference type="InterPro" id="IPR016714">
    <property type="entry name" value="MANB/E"/>
</dbReference>
<accession>A0A1M5F949</accession>
<gene>
    <name evidence="10" type="ORF">SAMN05444362_11194</name>
</gene>
<dbReference type="InterPro" id="IPR022790">
    <property type="entry name" value="GH26_dom"/>
</dbReference>
<comment type="similarity">
    <text evidence="1 4 8">Belongs to the glycosyl hydrolase 26 family.</text>
</comment>
<keyword evidence="11" id="KW-1185">Reference proteome</keyword>
<evidence type="ECO:0000256" key="2">
    <source>
        <dbReference type="ARBA" id="ARBA00022801"/>
    </source>
</evidence>
<dbReference type="PANTHER" id="PTHR40079">
    <property type="entry name" value="MANNAN ENDO-1,4-BETA-MANNOSIDASE E-RELATED"/>
    <property type="match status" value="1"/>
</dbReference>
<evidence type="ECO:0000256" key="3">
    <source>
        <dbReference type="ARBA" id="ARBA00023295"/>
    </source>
</evidence>
<dbReference type="STRING" id="1346286.SAMN05444362_11194"/>
<feature type="binding site" evidence="6">
    <location>
        <position position="117"/>
    </location>
    <ligand>
        <name>substrate</name>
    </ligand>
</feature>
<feature type="active site" description="Proton donor" evidence="5 8">
    <location>
        <position position="180"/>
    </location>
</feature>
<feature type="binding site" evidence="6">
    <location>
        <position position="185"/>
    </location>
    <ligand>
        <name>substrate</name>
    </ligand>
</feature>
<dbReference type="AlphaFoldDB" id="A0A1M5F949"/>
<evidence type="ECO:0000256" key="8">
    <source>
        <dbReference type="PROSITE-ProRule" id="PRU01100"/>
    </source>
</evidence>
<dbReference type="EMBL" id="FQUC01000011">
    <property type="protein sequence ID" value="SHF88037.1"/>
    <property type="molecule type" value="Genomic_DNA"/>
</dbReference>
<keyword evidence="4" id="KW-0964">Secreted</keyword>
<dbReference type="PIRSF" id="PIRSF018168">
    <property type="entry name" value="Mannan-1_4-beta-mannosidase"/>
    <property type="match status" value="1"/>
</dbReference>
<dbReference type="EC" id="3.2.1.78" evidence="4"/>
<proteinExistence type="inferred from homology"/>
<organism evidence="10 11">
    <name type="scientific">Dysgonomonas macrotermitis</name>
    <dbReference type="NCBI Taxonomy" id="1346286"/>
    <lineage>
        <taxon>Bacteria</taxon>
        <taxon>Pseudomonadati</taxon>
        <taxon>Bacteroidota</taxon>
        <taxon>Bacteroidia</taxon>
        <taxon>Bacteroidales</taxon>
        <taxon>Dysgonomonadaceae</taxon>
        <taxon>Dysgonomonas</taxon>
    </lineage>
</organism>
<evidence type="ECO:0000256" key="4">
    <source>
        <dbReference type="PIRNR" id="PIRNR018168"/>
    </source>
</evidence>
<keyword evidence="2 4" id="KW-0378">Hydrolase</keyword>